<feature type="compositionally biased region" description="Basic and acidic residues" evidence="1">
    <location>
        <begin position="781"/>
        <end position="790"/>
    </location>
</feature>
<feature type="compositionally biased region" description="Polar residues" evidence="1">
    <location>
        <begin position="1635"/>
        <end position="1645"/>
    </location>
</feature>
<feature type="compositionally biased region" description="Polar residues" evidence="1">
    <location>
        <begin position="728"/>
        <end position="759"/>
    </location>
</feature>
<feature type="compositionally biased region" description="Polar residues" evidence="1">
    <location>
        <begin position="1472"/>
        <end position="1484"/>
    </location>
</feature>
<feature type="region of interest" description="Disordered" evidence="1">
    <location>
        <begin position="232"/>
        <end position="252"/>
    </location>
</feature>
<evidence type="ECO:0000313" key="2">
    <source>
        <dbReference type="EMBL" id="CAG6493428.1"/>
    </source>
</evidence>
<feature type="region of interest" description="Disordered" evidence="1">
    <location>
        <begin position="1734"/>
        <end position="1763"/>
    </location>
</feature>
<accession>A0A8D8CI35</accession>
<organism evidence="2">
    <name type="scientific">Culex pipiens</name>
    <name type="common">House mosquito</name>
    <dbReference type="NCBI Taxonomy" id="7175"/>
    <lineage>
        <taxon>Eukaryota</taxon>
        <taxon>Metazoa</taxon>
        <taxon>Ecdysozoa</taxon>
        <taxon>Arthropoda</taxon>
        <taxon>Hexapoda</taxon>
        <taxon>Insecta</taxon>
        <taxon>Pterygota</taxon>
        <taxon>Neoptera</taxon>
        <taxon>Endopterygota</taxon>
        <taxon>Diptera</taxon>
        <taxon>Nematocera</taxon>
        <taxon>Culicoidea</taxon>
        <taxon>Culicidae</taxon>
        <taxon>Culicinae</taxon>
        <taxon>Culicini</taxon>
        <taxon>Culex</taxon>
        <taxon>Culex</taxon>
    </lineage>
</organism>
<feature type="compositionally biased region" description="Polar residues" evidence="1">
    <location>
        <begin position="384"/>
        <end position="397"/>
    </location>
</feature>
<feature type="compositionally biased region" description="Polar residues" evidence="1">
    <location>
        <begin position="1445"/>
        <end position="1458"/>
    </location>
</feature>
<feature type="compositionally biased region" description="Polar residues" evidence="1">
    <location>
        <begin position="551"/>
        <end position="575"/>
    </location>
</feature>
<feature type="compositionally biased region" description="Polar residues" evidence="1">
    <location>
        <begin position="1735"/>
        <end position="1745"/>
    </location>
</feature>
<feature type="compositionally biased region" description="Polar residues" evidence="1">
    <location>
        <begin position="239"/>
        <end position="252"/>
    </location>
</feature>
<protein>
    <submittedName>
        <fullName evidence="2">Wiskott-Aldrich syndrome protein family member 1</fullName>
    </submittedName>
</protein>
<feature type="compositionally biased region" description="Low complexity" evidence="1">
    <location>
        <begin position="539"/>
        <end position="550"/>
    </location>
</feature>
<proteinExistence type="predicted"/>
<feature type="compositionally biased region" description="Polar residues" evidence="1">
    <location>
        <begin position="1012"/>
        <end position="1030"/>
    </location>
</feature>
<feature type="compositionally biased region" description="Polar residues" evidence="1">
    <location>
        <begin position="1406"/>
        <end position="1426"/>
    </location>
</feature>
<feature type="compositionally biased region" description="Polar residues" evidence="1">
    <location>
        <begin position="596"/>
        <end position="609"/>
    </location>
</feature>
<feature type="compositionally biased region" description="Low complexity" evidence="1">
    <location>
        <begin position="1614"/>
        <end position="1634"/>
    </location>
</feature>
<feature type="compositionally biased region" description="Low complexity" evidence="1">
    <location>
        <begin position="661"/>
        <end position="674"/>
    </location>
</feature>
<feature type="region of interest" description="Disordered" evidence="1">
    <location>
        <begin position="462"/>
        <end position="626"/>
    </location>
</feature>
<feature type="compositionally biased region" description="Basic and acidic residues" evidence="1">
    <location>
        <begin position="471"/>
        <end position="485"/>
    </location>
</feature>
<dbReference type="EMBL" id="HBUE01123556">
    <property type="protein sequence ID" value="CAG6493428.1"/>
    <property type="molecule type" value="Transcribed_RNA"/>
</dbReference>
<dbReference type="Gene3D" id="1.20.5.340">
    <property type="match status" value="1"/>
</dbReference>
<feature type="region of interest" description="Disordered" evidence="1">
    <location>
        <begin position="849"/>
        <end position="890"/>
    </location>
</feature>
<feature type="compositionally biased region" description="Low complexity" evidence="1">
    <location>
        <begin position="798"/>
        <end position="810"/>
    </location>
</feature>
<feature type="region of interest" description="Disordered" evidence="1">
    <location>
        <begin position="716"/>
        <end position="759"/>
    </location>
</feature>
<feature type="region of interest" description="Disordered" evidence="1">
    <location>
        <begin position="1605"/>
        <end position="1656"/>
    </location>
</feature>
<sequence>MPFVQRVVTPKYVARSTKPSHSRGAVSLPVQDYELEAITNLTLSNALRQLASLVLISNQIFTELNKELASVSERSLGIKQRIDNLSTRVEEFDPKQVTVPESDLVTFSQIKNHHSTKYRIETCLFTADTRSDTLQQLYDAAAKTPVPAIAEMDRILGQDGTTPGRRSSDAFLCTPVLGQTRRKLKAKIDMDIETRLPSAIDDLRKWTSIEAIGDITVPPDCTARVAGNSSSANLAGNNTTQNGSPSYQAGTSASFDETDDIIVVDRSTRGSGREPDIPLDHRLPSPEEQCQMIALKFPAETIKVDTSGRRFDRMCTTRKSLLHFVSAAEHAAELGAAGTAGQPDGSDGDTIRRRSRPRRSRGKRRNTIAGTDQKEIAEVVNNGDEATTSSTISTNLVPRSKSSDILKKESPSTTVESINTSKNSIKLSHFNSLKQWGRNRLRMINNRDSKDKVQDIDDFNISDTTRNSKRKSSDKDVKLSHERKPSYSSSERSITVHTSNAGATGTSMPASINPVKLRESSSIRRQRRTALGNKDEPHSSSGNWSASSESGRTSIGSEITTTTQPKSSASSTSLNHNHHTVSSGPPSSIISRRRFLNTSASSSVTSEGTATPDLQMYDYHDEGGETSSVYSCDTEGYYTSFHVDSGLKTLKEEEPATPLHSTTALSSTTSFESSGNQTVISPENEYELFGKGSTSTTTSSAGTICTVLADGQRNSLIGPAVPERKSSLTKLNRSNSTASNGTLERSYSSSTVGSTLERTGTIKRNGNLLQKEVAALIHQEEENKKNRIESPDSGNNTSSSPIESNANSSPTQRVRSGSEFEYSESSDLECVDRIERIREKTTINTSRIPSMCIITPTNSDDENGSLKRKKEKPAETSQNESFDSKKDSSSFKKNTLLPLNSMFGKLRGVLKKSPSKDASITENVNTEPIYDVTGEYVRIADVKSSKKPQQSSGVYYSNDVVKRNLATVLSGNLNEETEYVSLNELPCNMRCESNAALSNSDKNATPRGSGKAQHNTSNENEVGEKASTTNDTKRGARVKLDAHGKVIYSSDSLKRRKGAHTTFAPGPFVKDVQPTTASPSSSAASAVPVVASIPNITTTPTTTTTTNTLEEIRKKDAAPAASSPLLSGGLTNRKSIVVKPVISQSALKTKAIPQLISRPNKLAAASARMAPIATILPHSAVQENEQPSAASSSSSSSNIMSSGVLKGAYVNVQTSKPSSTQPQPVHYMEPTMLQNHHQQQQPLQYRTDYQHSSLEDYVQPYAYTLPRRPLMPQQPMERPTDPNAHHMARPNFGYGIPVGSATASNPFQRGNDMYWTLQTRRRPTPMNTFAAASRDDSKLLQPALARPIEELYSTPNKIKSNELKTTPTGFAAYFSPIAKNNAGPALGDDVDSSLKISPIDPRNSVPFKTSTPSKPNETLMSPSRASLSEELRNKLRLQHGGIRSHGNSPVSSGRSTPKNVLEAQPPRGRHSWASNSTDIGQTCSDRLGTPKTSLMDFKKLLLAHGSKSNISQTGKLSAVELLKKSKEGSAAAIAKPVIPTSKPSANSSLNILDLSGSPKTFATRRMIRQGNFGNSSPSKIGNSSKSRGVWRYNNMRSEVMSTAIPEVHSEEDNSSPSNSTSVSRSQSQSRNTTPLASTNDVSSPNEGAERHSLEQKMSNIRDNIFLQEDENNFMKCEVATLTQKLASPATTRAQLQAQRAQFLSNNNHIKSATFKDGHYMGLSSFATTPPKMNEVNYNNEAGSNEDQQRHSPKPAAPSLETAL</sequence>
<feature type="region of interest" description="Disordered" evidence="1">
    <location>
        <begin position="1393"/>
        <end position="1484"/>
    </location>
</feature>
<feature type="compositionally biased region" description="Basic and acidic residues" evidence="1">
    <location>
        <begin position="401"/>
        <end position="410"/>
    </location>
</feature>
<feature type="region of interest" description="Disordered" evidence="1">
    <location>
        <begin position="653"/>
        <end position="678"/>
    </location>
</feature>
<reference evidence="2" key="1">
    <citation type="submission" date="2021-05" db="EMBL/GenBank/DDBJ databases">
        <authorList>
            <person name="Alioto T."/>
            <person name="Alioto T."/>
            <person name="Gomez Garrido J."/>
        </authorList>
    </citation>
    <scope>NUCLEOTIDE SEQUENCE</scope>
</reference>
<feature type="region of interest" description="Disordered" evidence="1">
    <location>
        <begin position="781"/>
        <end position="822"/>
    </location>
</feature>
<name>A0A8D8CI35_CULPI</name>
<feature type="region of interest" description="Disordered" evidence="1">
    <location>
        <begin position="335"/>
        <end position="418"/>
    </location>
</feature>
<feature type="region of interest" description="Disordered" evidence="1">
    <location>
        <begin position="998"/>
        <end position="1034"/>
    </location>
</feature>
<feature type="compositionally biased region" description="Polar residues" evidence="1">
    <location>
        <begin position="486"/>
        <end position="510"/>
    </location>
</feature>
<feature type="compositionally biased region" description="Basic residues" evidence="1">
    <location>
        <begin position="353"/>
        <end position="366"/>
    </location>
</feature>
<evidence type="ECO:0000256" key="1">
    <source>
        <dbReference type="SAM" id="MobiDB-lite"/>
    </source>
</evidence>